<dbReference type="InterPro" id="IPR021246">
    <property type="entry name" value="DUF2797"/>
</dbReference>
<name>A0ABY6P962_9ACTN</name>
<dbReference type="Proteomes" id="UP001164959">
    <property type="component" value="Chromosome"/>
</dbReference>
<sequence length="364" mass="37126">MSGALTDSGAPRGADGLREAGGPAGGGSAPPAGRGAEGASAGFGQRLGWYCAERDEERESLLPAGKMLAFAAQGERRCLGVRRAGRWLVCPYAAVLDGESAKDQCARCAQLDRSRSVAADTMADDPRPYAVYLAYFGPGLLKVGITAAERGPARLVEQGAVAYAWLGRGPLMAARRAEALLGSALAIPDRFTKAAKRAARGVLPAVPERCAALAQLHARARALGGWPETLEPVEFACTDHTELFGLDRVPADAAVLGGLTAGAEIVGEVLAGAGSDVYVRLVGGVEGEAGEAAEGRRRRSGAGQGAGAGGPWPVVVMDARLLSGWVLGAAAGRVTTVPVLPARTAGPGGPERGGERGVEQEGLF</sequence>
<protein>
    <submittedName>
        <fullName evidence="2">DUF2797 domain-containing protein</fullName>
    </submittedName>
</protein>
<reference evidence="2" key="1">
    <citation type="submission" date="2022-11" db="EMBL/GenBank/DDBJ databases">
        <title>Identification and genomic analyses of a novel endophytic actinobacterium Streptomyces endophytica sp. nov. with potential for biocontrol of Yam anthracnose.</title>
        <authorList>
            <person name="Huang X."/>
        </authorList>
    </citation>
    <scope>NUCLEOTIDE SEQUENCE</scope>
    <source>
        <strain evidence="2">HNM0140</strain>
    </source>
</reference>
<feature type="compositionally biased region" description="Basic and acidic residues" evidence="1">
    <location>
        <begin position="352"/>
        <end position="364"/>
    </location>
</feature>
<keyword evidence="3" id="KW-1185">Reference proteome</keyword>
<dbReference type="Pfam" id="PF10977">
    <property type="entry name" value="DUF2797"/>
    <property type="match status" value="1"/>
</dbReference>
<proteinExistence type="predicted"/>
<evidence type="ECO:0000313" key="2">
    <source>
        <dbReference type="EMBL" id="UZJ30354.1"/>
    </source>
</evidence>
<evidence type="ECO:0000256" key="1">
    <source>
        <dbReference type="SAM" id="MobiDB-lite"/>
    </source>
</evidence>
<organism evidence="2 3">
    <name type="scientific">Streptomyces endophytica</name>
    <dbReference type="NCBI Taxonomy" id="2991496"/>
    <lineage>
        <taxon>Bacteria</taxon>
        <taxon>Bacillati</taxon>
        <taxon>Actinomycetota</taxon>
        <taxon>Actinomycetes</taxon>
        <taxon>Kitasatosporales</taxon>
        <taxon>Streptomycetaceae</taxon>
        <taxon>Streptomyces</taxon>
    </lineage>
</organism>
<feature type="region of interest" description="Disordered" evidence="1">
    <location>
        <begin position="341"/>
        <end position="364"/>
    </location>
</feature>
<dbReference type="RefSeq" id="WP_265361806.1">
    <property type="nucleotide sequence ID" value="NZ_CP110636.1"/>
</dbReference>
<feature type="region of interest" description="Disordered" evidence="1">
    <location>
        <begin position="290"/>
        <end position="309"/>
    </location>
</feature>
<evidence type="ECO:0000313" key="3">
    <source>
        <dbReference type="Proteomes" id="UP001164959"/>
    </source>
</evidence>
<feature type="region of interest" description="Disordered" evidence="1">
    <location>
        <begin position="1"/>
        <end position="39"/>
    </location>
</feature>
<accession>A0ABY6P962</accession>
<dbReference type="EMBL" id="CP110636">
    <property type="protein sequence ID" value="UZJ30354.1"/>
    <property type="molecule type" value="Genomic_DNA"/>
</dbReference>
<gene>
    <name evidence="2" type="ORF">OJ254_08145</name>
</gene>
<feature type="compositionally biased region" description="Low complexity" evidence="1">
    <location>
        <begin position="29"/>
        <end position="39"/>
    </location>
</feature>